<sequence length="792" mass="83500">MRGEICVGAASILSLVSMILMIFVHVGQINTSAVPRKISMIESLHHAFTDPIQGLYTINASAPLQARAGLRQFYEFGLYSHCGYVNDKQGTCGNQTIGEQFRPYDAITSDMLVNYSISTAALVIDTTFMDSNYLGQSSKAAYWMLLLGTICAALALITGIAKNSLTFFVSTIFSIAGSLLLLIGAAIWTVLIKKTDTINNILIGKPSDPVLLGIVISVGQGLFLTWAAFACLVISIVPYMIRATVLAAAVATLVCTVNAISKVTREGRYLYNEDGSRFYIKGVAYQEQGVVVQSADNDFGEPSTFVDPLALPDACARDLPFLRDLGINAVRVYSVDSSLNHDACMKAFSDAGIYTLIDLALPLNGSIDRVVPSWSTNILDQYIKTIDAFSKYDNVLAFNVGNEVVTREVTGVAPYVKAAARDIKAYLKSKSSSVLVGYAAINGAGNFRDPLANYLSCDLTDSNSDATSIDLYGLNDYEWCGDSTFERSYAGTTGDFAGYNVAAYFSEFGCITSPPRLWTETAAIFSENMSPVWSGGIAFSYFPAESVQGQFGFVTISADGKTVTTSDDYDRLKTQYNQATGPNTPAKSSAPAAIYPTCPTANDTFTASTTLPPTPNEPACNCLLSTLSCRFTPKTTNYTTVVGELLDTACSLLGGKGGSCVDIGGNGTTGVYGRLSGCDPTIKLSYIMSQFYEANNRDGQACSFSGNGTVNPLAPSSASAANAAASSCISDPNAVFTPAAPTGGSNGASPSGSTGVPPKGSNGAVNLVDGNAVLGMATVALFGIASAVWTLA</sequence>
<dbReference type="OrthoDB" id="421038at2759"/>
<protein>
    <recommendedName>
        <fullName evidence="10">1,3-beta-glucanosyltransferase</fullName>
        <ecNumber evidence="10">2.4.1.-</ecNumber>
    </recommendedName>
</protein>
<feature type="transmembrane region" description="Helical" evidence="12">
    <location>
        <begin position="7"/>
        <end position="26"/>
    </location>
</feature>
<evidence type="ECO:0000256" key="11">
    <source>
        <dbReference type="SAM" id="MobiDB-lite"/>
    </source>
</evidence>
<evidence type="ECO:0000313" key="14">
    <source>
        <dbReference type="EMBL" id="KAF9458725.1"/>
    </source>
</evidence>
<dbReference type="SUPFAM" id="SSF51445">
    <property type="entry name" value="(Trans)glycosidases"/>
    <property type="match status" value="1"/>
</dbReference>
<dbReference type="InterPro" id="IPR017853">
    <property type="entry name" value="GH"/>
</dbReference>
<evidence type="ECO:0000256" key="2">
    <source>
        <dbReference type="ARBA" id="ARBA00004589"/>
    </source>
</evidence>
<comment type="subcellular location">
    <subcellularLocation>
        <location evidence="1">Cell envelope</location>
    </subcellularLocation>
    <subcellularLocation>
        <location evidence="10">Cell membrane</location>
        <topology evidence="10">Lipid-anchor</topology>
        <topology evidence="10">GPI-anchor</topology>
    </subcellularLocation>
    <subcellularLocation>
        <location evidence="2">Membrane</location>
        <topology evidence="2">Lipid-anchor</topology>
        <topology evidence="2">GPI-anchor</topology>
    </subcellularLocation>
</comment>
<dbReference type="Gene3D" id="1.20.58.1040">
    <property type="match status" value="1"/>
</dbReference>
<dbReference type="GO" id="GO:0098552">
    <property type="term" value="C:side of membrane"/>
    <property type="evidence" value="ECO:0007669"/>
    <property type="project" value="UniProtKB-KW"/>
</dbReference>
<keyword evidence="12" id="KW-0812">Transmembrane</keyword>
<dbReference type="EMBL" id="MU150332">
    <property type="protein sequence ID" value="KAF9458725.1"/>
    <property type="molecule type" value="Genomic_DNA"/>
</dbReference>
<dbReference type="InterPro" id="IPR009571">
    <property type="entry name" value="SUR7/Rim9-like_fungi"/>
</dbReference>
<comment type="function">
    <text evidence="10">Splits internally a 1,3-beta-glucan molecule and transfers the newly generated reducing end (the donor) to the non-reducing end of another 1,3-beta-glucan molecule (the acceptor) forming a 1,3-beta linkage, resulting in the elongation of 1,3-beta-glucan chains in the cell wall.</text>
</comment>
<evidence type="ECO:0000256" key="9">
    <source>
        <dbReference type="ARBA" id="ARBA00023288"/>
    </source>
</evidence>
<evidence type="ECO:0000313" key="15">
    <source>
        <dbReference type="Proteomes" id="UP000807353"/>
    </source>
</evidence>
<dbReference type="Gene3D" id="3.20.20.80">
    <property type="entry name" value="Glycosidases"/>
    <property type="match status" value="1"/>
</dbReference>
<keyword evidence="10" id="KW-0808">Transferase</keyword>
<comment type="similarity">
    <text evidence="3 10">Belongs to the glycosyl hydrolase 72 family.</text>
</comment>
<dbReference type="EC" id="2.4.1.-" evidence="10"/>
<dbReference type="AlphaFoldDB" id="A0A9P6CE18"/>
<feature type="transmembrane region" description="Helical" evidence="12">
    <location>
        <begin position="111"/>
        <end position="128"/>
    </location>
</feature>
<dbReference type="Pfam" id="PF06687">
    <property type="entry name" value="SUR7"/>
    <property type="match status" value="1"/>
</dbReference>
<keyword evidence="12" id="KW-1133">Transmembrane helix</keyword>
<keyword evidence="4 10" id="KW-0336">GPI-anchor</keyword>
<feature type="transmembrane region" description="Helical" evidence="12">
    <location>
        <begin position="211"/>
        <end position="237"/>
    </location>
</feature>
<feature type="transmembrane region" description="Helical" evidence="12">
    <location>
        <begin position="167"/>
        <end position="191"/>
    </location>
</feature>
<feature type="transmembrane region" description="Helical" evidence="12">
    <location>
        <begin position="140"/>
        <end position="161"/>
    </location>
</feature>
<organism evidence="14 15">
    <name type="scientific">Collybia nuda</name>
    <dbReference type="NCBI Taxonomy" id="64659"/>
    <lineage>
        <taxon>Eukaryota</taxon>
        <taxon>Fungi</taxon>
        <taxon>Dikarya</taxon>
        <taxon>Basidiomycota</taxon>
        <taxon>Agaricomycotina</taxon>
        <taxon>Agaricomycetes</taxon>
        <taxon>Agaricomycetidae</taxon>
        <taxon>Agaricales</taxon>
        <taxon>Tricholomatineae</taxon>
        <taxon>Clitocybaceae</taxon>
        <taxon>Collybia</taxon>
    </lineage>
</organism>
<feature type="region of interest" description="Disordered" evidence="11">
    <location>
        <begin position="739"/>
        <end position="758"/>
    </location>
</feature>
<dbReference type="InterPro" id="IPR012946">
    <property type="entry name" value="X8"/>
</dbReference>
<evidence type="ECO:0000256" key="4">
    <source>
        <dbReference type="ARBA" id="ARBA00022622"/>
    </source>
</evidence>
<reference evidence="14" key="1">
    <citation type="submission" date="2020-11" db="EMBL/GenBank/DDBJ databases">
        <authorList>
            <consortium name="DOE Joint Genome Institute"/>
            <person name="Ahrendt S."/>
            <person name="Riley R."/>
            <person name="Andreopoulos W."/>
            <person name="Labutti K."/>
            <person name="Pangilinan J."/>
            <person name="Ruiz-Duenas F.J."/>
            <person name="Barrasa J.M."/>
            <person name="Sanchez-Garcia M."/>
            <person name="Camarero S."/>
            <person name="Miyauchi S."/>
            <person name="Serrano A."/>
            <person name="Linde D."/>
            <person name="Babiker R."/>
            <person name="Drula E."/>
            <person name="Ayuso-Fernandez I."/>
            <person name="Pacheco R."/>
            <person name="Padilla G."/>
            <person name="Ferreira P."/>
            <person name="Barriuso J."/>
            <person name="Kellner H."/>
            <person name="Castanera R."/>
            <person name="Alfaro M."/>
            <person name="Ramirez L."/>
            <person name="Pisabarro A.G."/>
            <person name="Kuo A."/>
            <person name="Tritt A."/>
            <person name="Lipzen A."/>
            <person name="He G."/>
            <person name="Yan M."/>
            <person name="Ng V."/>
            <person name="Cullen D."/>
            <person name="Martin F."/>
            <person name="Rosso M.-N."/>
            <person name="Henrissat B."/>
            <person name="Hibbett D."/>
            <person name="Martinez A.T."/>
            <person name="Grigoriev I.V."/>
        </authorList>
    </citation>
    <scope>NUCLEOTIDE SEQUENCE</scope>
    <source>
        <strain evidence="14">CBS 247.69</strain>
    </source>
</reference>
<evidence type="ECO:0000256" key="12">
    <source>
        <dbReference type="SAM" id="Phobius"/>
    </source>
</evidence>
<evidence type="ECO:0000259" key="13">
    <source>
        <dbReference type="SMART" id="SM00768"/>
    </source>
</evidence>
<evidence type="ECO:0000256" key="3">
    <source>
        <dbReference type="ARBA" id="ARBA00007528"/>
    </source>
</evidence>
<dbReference type="SMART" id="SM00768">
    <property type="entry name" value="X8"/>
    <property type="match status" value="1"/>
</dbReference>
<dbReference type="GO" id="GO:0042124">
    <property type="term" value="F:1,3-beta-glucanosyltransferase activity"/>
    <property type="evidence" value="ECO:0007669"/>
    <property type="project" value="TreeGrafter"/>
</dbReference>
<keyword evidence="9 10" id="KW-0449">Lipoprotein</keyword>
<dbReference type="GO" id="GO:0071970">
    <property type="term" value="P:fungal-type cell wall (1-&gt;3)-beta-D-glucan biosynthetic process"/>
    <property type="evidence" value="ECO:0007669"/>
    <property type="project" value="TreeGrafter"/>
</dbReference>
<dbReference type="InterPro" id="IPR004886">
    <property type="entry name" value="Glucanosyltransferase"/>
</dbReference>
<feature type="transmembrane region" description="Helical" evidence="12">
    <location>
        <begin position="243"/>
        <end position="261"/>
    </location>
</feature>
<keyword evidence="7" id="KW-1015">Disulfide bond</keyword>
<dbReference type="GO" id="GO:0005886">
    <property type="term" value="C:plasma membrane"/>
    <property type="evidence" value="ECO:0007669"/>
    <property type="project" value="UniProtKB-SubCell"/>
</dbReference>
<dbReference type="PANTHER" id="PTHR31468">
    <property type="entry name" value="1,3-BETA-GLUCANOSYLTRANSFERASE GAS1"/>
    <property type="match status" value="1"/>
</dbReference>
<evidence type="ECO:0000256" key="1">
    <source>
        <dbReference type="ARBA" id="ARBA00004196"/>
    </source>
</evidence>
<evidence type="ECO:0000256" key="6">
    <source>
        <dbReference type="ARBA" id="ARBA00023136"/>
    </source>
</evidence>
<accession>A0A9P6CE18</accession>
<keyword evidence="8" id="KW-0325">Glycoprotein</keyword>
<proteinExistence type="inferred from homology"/>
<evidence type="ECO:0000256" key="8">
    <source>
        <dbReference type="ARBA" id="ARBA00023180"/>
    </source>
</evidence>
<dbReference type="Pfam" id="PF07983">
    <property type="entry name" value="X8"/>
    <property type="match status" value="1"/>
</dbReference>
<dbReference type="GO" id="GO:0031505">
    <property type="term" value="P:fungal-type cell wall organization"/>
    <property type="evidence" value="ECO:0007669"/>
    <property type="project" value="TreeGrafter"/>
</dbReference>
<comment type="caution">
    <text evidence="14">The sequence shown here is derived from an EMBL/GenBank/DDBJ whole genome shotgun (WGS) entry which is preliminary data.</text>
</comment>
<name>A0A9P6CE18_9AGAR</name>
<feature type="domain" description="X8" evidence="13">
    <location>
        <begin position="627"/>
        <end position="730"/>
    </location>
</feature>
<evidence type="ECO:0000256" key="5">
    <source>
        <dbReference type="ARBA" id="ARBA00022729"/>
    </source>
</evidence>
<keyword evidence="6 10" id="KW-0472">Membrane</keyword>
<keyword evidence="15" id="KW-1185">Reference proteome</keyword>
<keyword evidence="5" id="KW-0732">Signal</keyword>
<gene>
    <name evidence="14" type="ORF">BDZ94DRAFT_1284682</name>
</gene>
<evidence type="ECO:0000256" key="10">
    <source>
        <dbReference type="RuleBase" id="RU361209"/>
    </source>
</evidence>
<dbReference type="PANTHER" id="PTHR31468:SF2">
    <property type="entry name" value="1,3-BETA-GLUCANOSYLTRANSFERASE GAS1"/>
    <property type="match status" value="1"/>
</dbReference>
<dbReference type="Pfam" id="PF03198">
    <property type="entry name" value="Glyco_hydro_72"/>
    <property type="match status" value="1"/>
</dbReference>
<evidence type="ECO:0000256" key="7">
    <source>
        <dbReference type="ARBA" id="ARBA00023157"/>
    </source>
</evidence>
<dbReference type="Proteomes" id="UP000807353">
    <property type="component" value="Unassembled WGS sequence"/>
</dbReference>